<accession>A0A2U3L692</accession>
<gene>
    <name evidence="1" type="ORF">SBA1_740030</name>
</gene>
<organism evidence="1 2">
    <name type="scientific">Candidatus Sulfotelmatobacter kueseliae</name>
    <dbReference type="NCBI Taxonomy" id="2042962"/>
    <lineage>
        <taxon>Bacteria</taxon>
        <taxon>Pseudomonadati</taxon>
        <taxon>Acidobacteriota</taxon>
        <taxon>Terriglobia</taxon>
        <taxon>Terriglobales</taxon>
        <taxon>Candidatus Korobacteraceae</taxon>
        <taxon>Candidatus Sulfotelmatobacter</taxon>
    </lineage>
</organism>
<reference evidence="2" key="1">
    <citation type="submission" date="2018-02" db="EMBL/GenBank/DDBJ databases">
        <authorList>
            <person name="Hausmann B."/>
        </authorList>
    </citation>
    <scope>NUCLEOTIDE SEQUENCE [LARGE SCALE GENOMIC DNA]</scope>
    <source>
        <strain evidence="2">Peat soil MAG SbA1</strain>
    </source>
</reference>
<sequence>MGHPGSGAGEGRCAAEFRSAGQPRAAVPTWFVVWSHPTGHCPEGQGISQVTTPPRSPGEMNSCNYRVSYFDNSMVICG</sequence>
<dbReference type="AlphaFoldDB" id="A0A2U3L692"/>
<evidence type="ECO:0000313" key="1">
    <source>
        <dbReference type="EMBL" id="SPF47416.1"/>
    </source>
</evidence>
<dbReference type="Proteomes" id="UP000238701">
    <property type="component" value="Unassembled WGS sequence"/>
</dbReference>
<proteinExistence type="predicted"/>
<evidence type="ECO:0000313" key="2">
    <source>
        <dbReference type="Proteomes" id="UP000238701"/>
    </source>
</evidence>
<name>A0A2U3L692_9BACT</name>
<protein>
    <submittedName>
        <fullName evidence="1">Uncharacterized protein</fullName>
    </submittedName>
</protein>
<dbReference type="EMBL" id="OMOD01000171">
    <property type="protein sequence ID" value="SPF47416.1"/>
    <property type="molecule type" value="Genomic_DNA"/>
</dbReference>